<proteinExistence type="predicted"/>
<reference evidence="3" key="2">
    <citation type="submission" date="2020-09" db="EMBL/GenBank/DDBJ databases">
        <authorList>
            <person name="Sun Q."/>
            <person name="Zhou Y."/>
        </authorList>
    </citation>
    <scope>NUCLEOTIDE SEQUENCE</scope>
    <source>
        <strain evidence="3">CGMCC 1.15343</strain>
    </source>
</reference>
<keyword evidence="1" id="KW-0812">Transmembrane</keyword>
<dbReference type="CDD" id="cd07341">
    <property type="entry name" value="M56_BlaR1_MecR1_like"/>
    <property type="match status" value="1"/>
</dbReference>
<feature type="transmembrane region" description="Helical" evidence="1">
    <location>
        <begin position="12"/>
        <end position="35"/>
    </location>
</feature>
<dbReference type="Pfam" id="PF05569">
    <property type="entry name" value="Peptidase_M56"/>
    <property type="match status" value="1"/>
</dbReference>
<dbReference type="AlphaFoldDB" id="A0A916XJD7"/>
<dbReference type="RefSeq" id="WP_188628020.1">
    <property type="nucleotide sequence ID" value="NZ_BMIL01000018.1"/>
</dbReference>
<dbReference type="EMBL" id="BMIL01000018">
    <property type="protein sequence ID" value="GGC76436.1"/>
    <property type="molecule type" value="Genomic_DNA"/>
</dbReference>
<keyword evidence="4" id="KW-1185">Reference proteome</keyword>
<keyword evidence="1" id="KW-1133">Transmembrane helix</keyword>
<reference evidence="3" key="1">
    <citation type="journal article" date="2014" name="Int. J. Syst. Evol. Microbiol.">
        <title>Complete genome sequence of Corynebacterium casei LMG S-19264T (=DSM 44701T), isolated from a smear-ripened cheese.</title>
        <authorList>
            <consortium name="US DOE Joint Genome Institute (JGI-PGF)"/>
            <person name="Walter F."/>
            <person name="Albersmeier A."/>
            <person name="Kalinowski J."/>
            <person name="Ruckert C."/>
        </authorList>
    </citation>
    <scope>NUCLEOTIDE SEQUENCE</scope>
    <source>
        <strain evidence="3">CGMCC 1.15343</strain>
    </source>
</reference>
<dbReference type="PANTHER" id="PTHR34978">
    <property type="entry name" value="POSSIBLE SENSOR-TRANSDUCER PROTEIN BLAR"/>
    <property type="match status" value="1"/>
</dbReference>
<accession>A0A916XJD7</accession>
<evidence type="ECO:0000313" key="3">
    <source>
        <dbReference type="EMBL" id="GGC76436.1"/>
    </source>
</evidence>
<keyword evidence="1" id="KW-0472">Membrane</keyword>
<sequence length="609" mass="69444">METLVNNIIIAFGWSIFHSLWQGAIIYGLLFLALTTVPRLSARWKHNLAFGSICLMFGSFLMSFVSNLKTATPVTNIHFAPGVSLPAELSTATGAAGLAQLAERYFPYLVALYAAGVLVQLCILIYSYRKLEQVKAAAHQQAPPLWMERFVQVLAELKISRQVQFKLSDKVNVPLVIGFFKPLILFPVSMATQLDIQQVEAILIHELSHVRRHDFLLNLIKTGIETVMFFNPFVWLSSRFIRIEREHDCDDRVVKFTGTPLTYAHALLKIEILKEKDTPALSLAANGSSQHLYHRIKRITDMKTTYMNAKQRMFAVALTLGTIVSLAWVSPSKEQAVVKTAAKDLMNRLEGITMKTDESLTQQDSQHLALTVPIDTPKKKKKVKIITVDEKGTKHEYSSVSELPDSLKIEAMPRVYAFRSGDFPMDSATVLALRSKAEKFTQHFTSPEAKARFEKLDLEMQKKGEAMAKRFNNPEERAKWEKLALSMQKQGEAFTKRFSSPEEQAKRKALTESLKKNAEELRLKMNDPAQQEAFKKLNKELGEEAKELQKMILTPELNRQIKDLNFSFKYGTDAQEHTALRNSEEYKKLKKEFDEKVEKLRKKQEKRKS</sequence>
<feature type="transmembrane region" description="Helical" evidence="1">
    <location>
        <begin position="47"/>
        <end position="65"/>
    </location>
</feature>
<evidence type="ECO:0000256" key="1">
    <source>
        <dbReference type="SAM" id="Phobius"/>
    </source>
</evidence>
<feature type="transmembrane region" description="Helical" evidence="1">
    <location>
        <begin position="313"/>
        <end position="330"/>
    </location>
</feature>
<organism evidence="3 4">
    <name type="scientific">Pedobacter quisquiliarum</name>
    <dbReference type="NCBI Taxonomy" id="1834438"/>
    <lineage>
        <taxon>Bacteria</taxon>
        <taxon>Pseudomonadati</taxon>
        <taxon>Bacteroidota</taxon>
        <taxon>Sphingobacteriia</taxon>
        <taxon>Sphingobacteriales</taxon>
        <taxon>Sphingobacteriaceae</taxon>
        <taxon>Pedobacter</taxon>
    </lineage>
</organism>
<dbReference type="PANTHER" id="PTHR34978:SF3">
    <property type="entry name" value="SLR0241 PROTEIN"/>
    <property type="match status" value="1"/>
</dbReference>
<gene>
    <name evidence="3" type="ORF">GCM10011387_32770</name>
</gene>
<dbReference type="Proteomes" id="UP000651668">
    <property type="component" value="Unassembled WGS sequence"/>
</dbReference>
<feature type="transmembrane region" description="Helical" evidence="1">
    <location>
        <begin position="105"/>
        <end position="126"/>
    </location>
</feature>
<evidence type="ECO:0000259" key="2">
    <source>
        <dbReference type="Pfam" id="PF05569"/>
    </source>
</evidence>
<name>A0A916XJD7_9SPHI</name>
<feature type="domain" description="Peptidase M56" evidence="2">
    <location>
        <begin position="104"/>
        <end position="298"/>
    </location>
</feature>
<protein>
    <recommendedName>
        <fullName evidence="2">Peptidase M56 domain-containing protein</fullName>
    </recommendedName>
</protein>
<dbReference type="InterPro" id="IPR052173">
    <property type="entry name" value="Beta-lactam_resp_regulator"/>
</dbReference>
<comment type="caution">
    <text evidence="3">The sequence shown here is derived from an EMBL/GenBank/DDBJ whole genome shotgun (WGS) entry which is preliminary data.</text>
</comment>
<dbReference type="InterPro" id="IPR008756">
    <property type="entry name" value="Peptidase_M56"/>
</dbReference>
<evidence type="ECO:0000313" key="4">
    <source>
        <dbReference type="Proteomes" id="UP000651668"/>
    </source>
</evidence>